<reference evidence="2" key="1">
    <citation type="submission" date="2021-08" db="EMBL/GenBank/DDBJ databases">
        <authorList>
            <person name="Misof B."/>
            <person name="Oliver O."/>
            <person name="Podsiadlowski L."/>
            <person name="Donath A."/>
            <person name="Peters R."/>
            <person name="Mayer C."/>
            <person name="Rust J."/>
            <person name="Gunkel S."/>
            <person name="Lesny P."/>
            <person name="Martin S."/>
            <person name="Oeyen J.P."/>
            <person name="Petersen M."/>
            <person name="Panagiotis P."/>
            <person name="Wilbrandt J."/>
            <person name="Tanja T."/>
        </authorList>
    </citation>
    <scope>NUCLEOTIDE SEQUENCE</scope>
    <source>
        <strain evidence="2">GBR_01_08_01A</strain>
        <tissue evidence="2">Thorax + abdomen</tissue>
    </source>
</reference>
<evidence type="ECO:0000313" key="3">
    <source>
        <dbReference type="Proteomes" id="UP001258017"/>
    </source>
</evidence>
<dbReference type="InterPro" id="IPR022272">
    <property type="entry name" value="Lipocalin_CS"/>
</dbReference>
<dbReference type="SUPFAM" id="SSF50814">
    <property type="entry name" value="Lipocalins"/>
    <property type="match status" value="1"/>
</dbReference>
<protein>
    <submittedName>
        <fullName evidence="2">Uncharacterized protein</fullName>
    </submittedName>
</protein>
<feature type="chain" id="PRO_5042297213" evidence="1">
    <location>
        <begin position="20"/>
        <end position="230"/>
    </location>
</feature>
<accession>A0AAD9RH51</accession>
<dbReference type="PROSITE" id="PS00213">
    <property type="entry name" value="LIPOCALIN"/>
    <property type="match status" value="1"/>
</dbReference>
<evidence type="ECO:0000313" key="2">
    <source>
        <dbReference type="EMBL" id="KAK2579659.1"/>
    </source>
</evidence>
<organism evidence="2 3">
    <name type="scientific">Odynerus spinipes</name>
    <dbReference type="NCBI Taxonomy" id="1348599"/>
    <lineage>
        <taxon>Eukaryota</taxon>
        <taxon>Metazoa</taxon>
        <taxon>Ecdysozoa</taxon>
        <taxon>Arthropoda</taxon>
        <taxon>Hexapoda</taxon>
        <taxon>Insecta</taxon>
        <taxon>Pterygota</taxon>
        <taxon>Neoptera</taxon>
        <taxon>Endopterygota</taxon>
        <taxon>Hymenoptera</taxon>
        <taxon>Apocrita</taxon>
        <taxon>Aculeata</taxon>
        <taxon>Vespoidea</taxon>
        <taxon>Vespidae</taxon>
        <taxon>Eumeninae</taxon>
        <taxon>Odynerus</taxon>
    </lineage>
</organism>
<dbReference type="EMBL" id="JAIFRP010000083">
    <property type="protein sequence ID" value="KAK2579659.1"/>
    <property type="molecule type" value="Genomic_DNA"/>
</dbReference>
<reference evidence="2" key="2">
    <citation type="journal article" date="2023" name="Commun. Biol.">
        <title>Intrasexual cuticular hydrocarbon dimorphism in a wasp sheds light on hydrocarbon biosynthesis genes in Hymenoptera.</title>
        <authorList>
            <person name="Moris V.C."/>
            <person name="Podsiadlowski L."/>
            <person name="Martin S."/>
            <person name="Oeyen J.P."/>
            <person name="Donath A."/>
            <person name="Petersen M."/>
            <person name="Wilbrandt J."/>
            <person name="Misof B."/>
            <person name="Liedtke D."/>
            <person name="Thamm M."/>
            <person name="Scheiner R."/>
            <person name="Schmitt T."/>
            <person name="Niehuis O."/>
        </authorList>
    </citation>
    <scope>NUCLEOTIDE SEQUENCE</scope>
    <source>
        <strain evidence="2">GBR_01_08_01A</strain>
    </source>
</reference>
<evidence type="ECO:0000256" key="1">
    <source>
        <dbReference type="SAM" id="SignalP"/>
    </source>
</evidence>
<feature type="signal peptide" evidence="1">
    <location>
        <begin position="1"/>
        <end position="19"/>
    </location>
</feature>
<keyword evidence="3" id="KW-1185">Reference proteome</keyword>
<proteinExistence type="predicted"/>
<dbReference type="Proteomes" id="UP001258017">
    <property type="component" value="Unassembled WGS sequence"/>
</dbReference>
<dbReference type="Gene3D" id="2.40.128.20">
    <property type="match status" value="1"/>
</dbReference>
<sequence length="230" mass="26001">MKWNFLVLALVAFTRANNALQTMEYTNFNCPDLNSQEEIDLDKIMGKWYVVEILDHKIDPMKLMNGGRVVLDSCPTVQLHSHEYSSLTLLWTETAGNLEYTFRISDISRRPGFWTSSSLQNGTLAEKQYKQFTGIVHVMKAVASDMVLTFCSRSPQSQLYSLLLSREHTLGEPDRRGVHNLLGRRGLKILTIRETCMNGGAGWRRPTVDLVASSTLLALLSSVILSRSFQ</sequence>
<dbReference type="AlphaFoldDB" id="A0AAD9RH51"/>
<comment type="caution">
    <text evidence="2">The sequence shown here is derived from an EMBL/GenBank/DDBJ whole genome shotgun (WGS) entry which is preliminary data.</text>
</comment>
<gene>
    <name evidence="2" type="ORF">KPH14_011583</name>
</gene>
<keyword evidence="1" id="KW-0732">Signal</keyword>
<dbReference type="InterPro" id="IPR012674">
    <property type="entry name" value="Calycin"/>
</dbReference>
<name>A0AAD9RH51_9HYME</name>